<dbReference type="FunFam" id="3.40.800.20:FF:000002">
    <property type="entry name" value="Histone deacetylase"/>
    <property type="match status" value="1"/>
</dbReference>
<dbReference type="InterPro" id="IPR024643">
    <property type="entry name" value="Hist_deacetylase_Gln_rich_N"/>
</dbReference>
<dbReference type="GO" id="GO:0005634">
    <property type="term" value="C:nucleus"/>
    <property type="evidence" value="ECO:0007669"/>
    <property type="project" value="UniProtKB-SubCell"/>
</dbReference>
<dbReference type="PANTHER" id="PTHR45364">
    <property type="entry name" value="HISTONE DEACETYLASE 9-RELATED"/>
    <property type="match status" value="1"/>
</dbReference>
<feature type="compositionally biased region" description="Basic and acidic residues" evidence="16">
    <location>
        <begin position="234"/>
        <end position="247"/>
    </location>
</feature>
<feature type="compositionally biased region" description="Low complexity" evidence="16">
    <location>
        <begin position="274"/>
        <end position="287"/>
    </location>
</feature>
<dbReference type="InterPro" id="IPR023696">
    <property type="entry name" value="Ureohydrolase_dom_sf"/>
</dbReference>
<dbReference type="InterPro" id="IPR046949">
    <property type="entry name" value="HDAC4/5/7/9"/>
</dbReference>
<feature type="compositionally biased region" description="Acidic residues" evidence="16">
    <location>
        <begin position="571"/>
        <end position="580"/>
    </location>
</feature>
<dbReference type="PANTHER" id="PTHR45364:SF12">
    <property type="entry name" value="HISTONE DEACETYLASE"/>
    <property type="match status" value="1"/>
</dbReference>
<feature type="domain" description="Histone deacetylase glutamine rich N-terminal" evidence="18">
    <location>
        <begin position="55"/>
        <end position="132"/>
    </location>
</feature>
<comment type="function">
    <text evidence="12">Responsible for the deacetylation of lysine residues on the N-terminal part of the core histones (H2A, H2B, H3 and H4). Histone deacetylation gives a tag for epigenetic repression and plays an important role in transcriptional regulation, cell cycle progression and developmental events.</text>
</comment>
<evidence type="ECO:0000256" key="15">
    <source>
        <dbReference type="PIRSR" id="PIRSR037911-3"/>
    </source>
</evidence>
<dbReference type="Gene3D" id="6.10.250.1550">
    <property type="match status" value="1"/>
</dbReference>
<feature type="compositionally biased region" description="Low complexity" evidence="16">
    <location>
        <begin position="456"/>
        <end position="466"/>
    </location>
</feature>
<keyword evidence="8 12" id="KW-0156">Chromatin regulator</keyword>
<evidence type="ECO:0000256" key="8">
    <source>
        <dbReference type="ARBA" id="ARBA00022853"/>
    </source>
</evidence>
<dbReference type="GO" id="GO:0000122">
    <property type="term" value="P:negative regulation of transcription by RNA polymerase II"/>
    <property type="evidence" value="ECO:0007669"/>
    <property type="project" value="InterPro"/>
</dbReference>
<keyword evidence="7 14" id="KW-0862">Zinc</keyword>
<comment type="similarity">
    <text evidence="2 12">Belongs to the histone deacetylase family. HD type 2 subfamily.</text>
</comment>
<dbReference type="Ensembl" id="ENSCLAT00000022812.1">
    <property type="protein sequence ID" value="ENSCLAP00000022604.1"/>
    <property type="gene ID" value="ENSCLAG00000015499.1"/>
</dbReference>
<dbReference type="CDD" id="cd10164">
    <property type="entry name" value="ClassIIa_HDAC5_Gln-rich-N"/>
    <property type="match status" value="1"/>
</dbReference>
<reference evidence="19" key="1">
    <citation type="submission" date="2025-08" db="UniProtKB">
        <authorList>
            <consortium name="Ensembl"/>
        </authorList>
    </citation>
    <scope>IDENTIFICATION</scope>
</reference>
<evidence type="ECO:0000313" key="19">
    <source>
        <dbReference type="Ensembl" id="ENSCLAP00000022604.1"/>
    </source>
</evidence>
<dbReference type="Gene3D" id="3.40.800.20">
    <property type="entry name" value="Histone deacetylase domain"/>
    <property type="match status" value="1"/>
</dbReference>
<organism evidence="19 20">
    <name type="scientific">Chinchilla lanigera</name>
    <name type="common">Long-tailed chinchilla</name>
    <name type="synonym">Chinchilla villidera</name>
    <dbReference type="NCBI Taxonomy" id="34839"/>
    <lineage>
        <taxon>Eukaryota</taxon>
        <taxon>Metazoa</taxon>
        <taxon>Chordata</taxon>
        <taxon>Craniata</taxon>
        <taxon>Vertebrata</taxon>
        <taxon>Euteleostomi</taxon>
        <taxon>Mammalia</taxon>
        <taxon>Eutheria</taxon>
        <taxon>Euarchontoglires</taxon>
        <taxon>Glires</taxon>
        <taxon>Rodentia</taxon>
        <taxon>Hystricomorpha</taxon>
        <taxon>Chinchillidae</taxon>
        <taxon>Chinchilla</taxon>
    </lineage>
</organism>
<evidence type="ECO:0000256" key="9">
    <source>
        <dbReference type="ARBA" id="ARBA00023015"/>
    </source>
</evidence>
<evidence type="ECO:0000256" key="5">
    <source>
        <dbReference type="ARBA" id="ARBA00022723"/>
    </source>
</evidence>
<keyword evidence="5 14" id="KW-0479">Metal-binding</keyword>
<evidence type="ECO:0000313" key="20">
    <source>
        <dbReference type="Proteomes" id="UP000694398"/>
    </source>
</evidence>
<dbReference type="GO" id="GO:0046872">
    <property type="term" value="F:metal ion binding"/>
    <property type="evidence" value="ECO:0007669"/>
    <property type="project" value="UniProtKB-KW"/>
</dbReference>
<evidence type="ECO:0000256" key="6">
    <source>
        <dbReference type="ARBA" id="ARBA00022801"/>
    </source>
</evidence>
<keyword evidence="6 12" id="KW-0378">Hydrolase</keyword>
<feature type="active site" evidence="13">
    <location>
        <position position="707"/>
    </location>
</feature>
<keyword evidence="11" id="KW-0539">Nucleus</keyword>
<evidence type="ECO:0000256" key="3">
    <source>
        <dbReference type="ARBA" id="ARBA00012111"/>
    </source>
</evidence>
<evidence type="ECO:0000256" key="7">
    <source>
        <dbReference type="ARBA" id="ARBA00022833"/>
    </source>
</evidence>
<feature type="site" description="Contributes to catalysis" evidence="15">
    <location>
        <position position="880"/>
    </location>
</feature>
<evidence type="ECO:0000256" key="4">
    <source>
        <dbReference type="ARBA" id="ARBA00022491"/>
    </source>
</evidence>
<dbReference type="InterPro" id="IPR000286">
    <property type="entry name" value="HDACs"/>
</dbReference>
<keyword evidence="9 12" id="KW-0805">Transcription regulation</keyword>
<keyword evidence="10 12" id="KW-0804">Transcription</keyword>
<feature type="region of interest" description="Disordered" evidence="16">
    <location>
        <begin position="971"/>
        <end position="995"/>
    </location>
</feature>
<dbReference type="EC" id="3.5.1.98" evidence="3 12"/>
<evidence type="ECO:0000256" key="10">
    <source>
        <dbReference type="ARBA" id="ARBA00023163"/>
    </source>
</evidence>
<dbReference type="AlphaFoldDB" id="A0A8C2VYP8"/>
<comment type="subcellular location">
    <subcellularLocation>
        <location evidence="1 12">Nucleus</location>
    </subcellularLocation>
</comment>
<accession>A0A8C2VYP8</accession>
<feature type="region of interest" description="Disordered" evidence="16">
    <location>
        <begin position="443"/>
        <end position="466"/>
    </location>
</feature>
<dbReference type="Pfam" id="PF12203">
    <property type="entry name" value="HDAC4_Gln"/>
    <property type="match status" value="1"/>
</dbReference>
<dbReference type="PRINTS" id="PR01270">
    <property type="entry name" value="HDASUPER"/>
</dbReference>
<feature type="compositionally biased region" description="Basic and acidic residues" evidence="16">
    <location>
        <begin position="209"/>
        <end position="220"/>
    </location>
</feature>
<feature type="region of interest" description="Disordered" evidence="16">
    <location>
        <begin position="158"/>
        <end position="247"/>
    </location>
</feature>
<evidence type="ECO:0000256" key="1">
    <source>
        <dbReference type="ARBA" id="ARBA00004123"/>
    </source>
</evidence>
<sequence length="995" mass="106835">MNSPTEPADGVPGREPSLEILPRTPLHGIPVAVEVKTALPGAMPSTVGPGPVDPTDPAMRERQLQQELAALKQQQQLQKQLLFAEFQKQHAHLTRQHEAQLQKHLQVSLALPFCEELERQRLEQQLLVLRHKEKSKESAIASTEVKLRLQEFLLSKSKEPTPGGLNHSLPQHPKCWGAHHASLDQSSPPQSGPPGTPPSYKLPLLGPYEGRDDFPLRKTASEPNLKVRSRLKQKVAERRSSPLLRRKDGTVISTFKKRAVEMTGTGPGGPSVCNSAPGSGPSSPNSSHGTIAENGFTGSVPNIPTEMLPQHRAPALDSSPNQFSLYTSPSLPNISLGLQATVTITNSHLPTSPKLATQQEAERQALQSLQPGGSLTGKFLSTSSIPGCLLGVALEGDTGTHGHASLLQHVLLLEQARQQSTLIAVPLHGQSPLVTGERVATSMRTVGKLPRHRPLSRTQSSPLPQSPQALQQLVTQQQFLEKQKQQQLQLGKILTKTGELPRPPTTHPEETEEELTEQQEALLVEGPLTVPREGSTESESTQEDLEEEEEDEEEDEEDGCIQVQDPAGDSSPEESPDLEEPGTGYKKLFADAQQLPPLRVYQAPLSLATVPHQALGRTQSSPAAPGGLKSPPDPPTQLLFTTGPISQKMYAVLPCGGIGVDSDTVWNEMHSSSAVRMAVGCLLELAFKVASGELKNGFAIIRPPGHHAEESTAMGFCFFNSVAIAAKLLQQKLSVGRVLIVDWDIHHGNGTQQAFYTDPSVLYISLHRYDNGNFFPGSGAPEEVGGGPGVGYNVNVAWTGGVDPPIGDVEYLAAFRTVVMPIAHEFAPDVVLVSAGFDAVEGHLSPLGGYSVTARCFGHLTRQLMTLAGGRVVLALEGGHDLTAICDASEACVSALLSVELQPLDEAILQQKPNVNAVATLEKVIEIQGKHWSCLQRFAAGLGRSLREAQAGEAEEAETVSAMALLSVGAEQAQASAQEHRARPAEEPMEQEPAP</sequence>
<dbReference type="Proteomes" id="UP000694398">
    <property type="component" value="Unassembled WGS sequence"/>
</dbReference>
<dbReference type="GeneTree" id="ENSGT00940000160534"/>
<comment type="catalytic activity">
    <reaction evidence="12">
        <text>N(6)-acetyl-L-lysyl-[histone] + H2O = L-lysyl-[histone] + acetate</text>
        <dbReference type="Rhea" id="RHEA:58196"/>
        <dbReference type="Rhea" id="RHEA-COMP:9845"/>
        <dbReference type="Rhea" id="RHEA-COMP:11338"/>
        <dbReference type="ChEBI" id="CHEBI:15377"/>
        <dbReference type="ChEBI" id="CHEBI:29969"/>
        <dbReference type="ChEBI" id="CHEBI:30089"/>
        <dbReference type="ChEBI" id="CHEBI:61930"/>
        <dbReference type="EC" id="3.5.1.98"/>
    </reaction>
</comment>
<feature type="region of interest" description="Disordered" evidence="16">
    <location>
        <begin position="1"/>
        <end position="22"/>
    </location>
</feature>
<evidence type="ECO:0000256" key="2">
    <source>
        <dbReference type="ARBA" id="ARBA00007738"/>
    </source>
</evidence>
<feature type="compositionally biased region" description="Acidic residues" evidence="16">
    <location>
        <begin position="540"/>
        <end position="559"/>
    </location>
</feature>
<evidence type="ECO:0000259" key="18">
    <source>
        <dbReference type="Pfam" id="PF12203"/>
    </source>
</evidence>
<reference evidence="19" key="2">
    <citation type="submission" date="2025-09" db="UniProtKB">
        <authorList>
            <consortium name="Ensembl"/>
        </authorList>
    </citation>
    <scope>IDENTIFICATION</scope>
</reference>
<dbReference type="Pfam" id="PF00850">
    <property type="entry name" value="Hist_deacetyl"/>
    <property type="match status" value="1"/>
</dbReference>
<dbReference type="GO" id="GO:0141221">
    <property type="term" value="F:histone deacetylase activity, hydrolytic mechanism"/>
    <property type="evidence" value="ECO:0007669"/>
    <property type="project" value="UniProtKB-EC"/>
</dbReference>
<dbReference type="PIRSF" id="PIRSF037911">
    <property type="entry name" value="HDAC_II_euk"/>
    <property type="match status" value="1"/>
</dbReference>
<feature type="region of interest" description="Disordered" evidence="16">
    <location>
        <begin position="261"/>
        <end position="316"/>
    </location>
</feature>
<feature type="binding site" evidence="14">
    <location>
        <position position="655"/>
    </location>
    <ligand>
        <name>Zn(2+)</name>
        <dbReference type="ChEBI" id="CHEBI:29105"/>
    </ligand>
</feature>
<name>A0A8C2VYP8_CHILA</name>
<proteinExistence type="inferred from homology"/>
<evidence type="ECO:0000256" key="16">
    <source>
        <dbReference type="SAM" id="MobiDB-lite"/>
    </source>
</evidence>
<feature type="region of interest" description="Disordered" evidence="16">
    <location>
        <begin position="494"/>
        <end position="583"/>
    </location>
</feature>
<dbReference type="SUPFAM" id="SSF52768">
    <property type="entry name" value="Arginase/deacetylase"/>
    <property type="match status" value="1"/>
</dbReference>
<dbReference type="InterPro" id="IPR023801">
    <property type="entry name" value="His_deacetylse_dom"/>
</dbReference>
<evidence type="ECO:0000256" key="14">
    <source>
        <dbReference type="PIRSR" id="PIRSR037911-2"/>
    </source>
</evidence>
<protein>
    <recommendedName>
        <fullName evidence="3 12">Histone deacetylase</fullName>
        <ecNumber evidence="3 12">3.5.1.98</ecNumber>
    </recommendedName>
</protein>
<evidence type="ECO:0000256" key="12">
    <source>
        <dbReference type="PIRNR" id="PIRNR037911"/>
    </source>
</evidence>
<feature type="domain" description="Histone deacetylase" evidence="17">
    <location>
        <begin position="662"/>
        <end position="896"/>
    </location>
</feature>
<evidence type="ECO:0000256" key="13">
    <source>
        <dbReference type="PIRSR" id="PIRSR037911-1"/>
    </source>
</evidence>
<keyword evidence="4 12" id="KW-0678">Repressor</keyword>
<dbReference type="InterPro" id="IPR037138">
    <property type="entry name" value="His_deacetylse_dom_sf"/>
</dbReference>
<evidence type="ECO:0000259" key="17">
    <source>
        <dbReference type="Pfam" id="PF00850"/>
    </source>
</evidence>
<gene>
    <name evidence="19" type="primary">HDAC5</name>
</gene>
<keyword evidence="20" id="KW-1185">Reference proteome</keyword>
<evidence type="ECO:0000256" key="11">
    <source>
        <dbReference type="ARBA" id="ARBA00023242"/>
    </source>
</evidence>